<dbReference type="InterPro" id="IPR002935">
    <property type="entry name" value="SAM_O-MeTrfase"/>
</dbReference>
<dbReference type="PANTHER" id="PTHR10509:SF14">
    <property type="entry name" value="CAFFEOYL-COA O-METHYLTRANSFERASE 3-RELATED"/>
    <property type="match status" value="1"/>
</dbReference>
<gene>
    <name evidence="5" type="primary">omt5</name>
    <name evidence="5" type="ORF">SNAT2548_LOCUS206</name>
</gene>
<dbReference type="GO" id="GO:0032259">
    <property type="term" value="P:methylation"/>
    <property type="evidence" value="ECO:0007669"/>
    <property type="project" value="UniProtKB-KW"/>
</dbReference>
<evidence type="ECO:0000256" key="2">
    <source>
        <dbReference type="ARBA" id="ARBA00022679"/>
    </source>
</evidence>
<protein>
    <submittedName>
        <fullName evidence="5">Omt5 protein</fullName>
    </submittedName>
</protein>
<name>A0A812G699_9DINO</name>
<evidence type="ECO:0000313" key="6">
    <source>
        <dbReference type="Proteomes" id="UP000604046"/>
    </source>
</evidence>
<evidence type="ECO:0000256" key="4">
    <source>
        <dbReference type="ARBA" id="ARBA00023453"/>
    </source>
</evidence>
<keyword evidence="6" id="KW-1185">Reference proteome</keyword>
<accession>A0A812G699</accession>
<dbReference type="OrthoDB" id="10251242at2759"/>
<dbReference type="Pfam" id="PF01596">
    <property type="entry name" value="Methyltransf_3"/>
    <property type="match status" value="1"/>
</dbReference>
<dbReference type="PROSITE" id="PS51682">
    <property type="entry name" value="SAM_OMT_I"/>
    <property type="match status" value="1"/>
</dbReference>
<dbReference type="GO" id="GO:0008171">
    <property type="term" value="F:O-methyltransferase activity"/>
    <property type="evidence" value="ECO:0007669"/>
    <property type="project" value="InterPro"/>
</dbReference>
<proteinExistence type="inferred from homology"/>
<reference evidence="5" key="1">
    <citation type="submission" date="2021-02" db="EMBL/GenBank/DDBJ databases">
        <authorList>
            <person name="Dougan E. K."/>
            <person name="Rhodes N."/>
            <person name="Thang M."/>
            <person name="Chan C."/>
        </authorList>
    </citation>
    <scope>NUCLEOTIDE SEQUENCE</scope>
</reference>
<evidence type="ECO:0000313" key="5">
    <source>
        <dbReference type="EMBL" id="CAE6913626.1"/>
    </source>
</evidence>
<keyword evidence="1" id="KW-0489">Methyltransferase</keyword>
<dbReference type="Gene3D" id="3.40.50.150">
    <property type="entry name" value="Vaccinia Virus protein VP39"/>
    <property type="match status" value="1"/>
</dbReference>
<keyword evidence="2" id="KW-0808">Transferase</keyword>
<evidence type="ECO:0000256" key="1">
    <source>
        <dbReference type="ARBA" id="ARBA00022603"/>
    </source>
</evidence>
<evidence type="ECO:0000256" key="3">
    <source>
        <dbReference type="ARBA" id="ARBA00022691"/>
    </source>
</evidence>
<dbReference type="EMBL" id="CAJNDS010000003">
    <property type="protein sequence ID" value="CAE6913626.1"/>
    <property type="molecule type" value="Genomic_DNA"/>
</dbReference>
<dbReference type="AlphaFoldDB" id="A0A812G699"/>
<organism evidence="5 6">
    <name type="scientific">Symbiodinium natans</name>
    <dbReference type="NCBI Taxonomy" id="878477"/>
    <lineage>
        <taxon>Eukaryota</taxon>
        <taxon>Sar</taxon>
        <taxon>Alveolata</taxon>
        <taxon>Dinophyceae</taxon>
        <taxon>Suessiales</taxon>
        <taxon>Symbiodiniaceae</taxon>
        <taxon>Symbiodinium</taxon>
    </lineage>
</organism>
<comment type="similarity">
    <text evidence="4">Belongs to the class I-like SAM-binding methyltransferase superfamily. Cation-dependent O-methyltransferase family.</text>
</comment>
<dbReference type="InterPro" id="IPR029063">
    <property type="entry name" value="SAM-dependent_MTases_sf"/>
</dbReference>
<dbReference type="Proteomes" id="UP000604046">
    <property type="component" value="Unassembled WGS sequence"/>
</dbReference>
<dbReference type="SUPFAM" id="SSF53335">
    <property type="entry name" value="S-adenosyl-L-methionine-dependent methyltransferases"/>
    <property type="match status" value="1"/>
</dbReference>
<dbReference type="PANTHER" id="PTHR10509">
    <property type="entry name" value="O-METHYLTRANSFERASE-RELATED"/>
    <property type="match status" value="1"/>
</dbReference>
<comment type="caution">
    <text evidence="5">The sequence shown here is derived from an EMBL/GenBank/DDBJ whole genome shotgun (WGS) entry which is preliminary data.</text>
</comment>
<dbReference type="GO" id="GO:0008757">
    <property type="term" value="F:S-adenosylmethionine-dependent methyltransferase activity"/>
    <property type="evidence" value="ECO:0007669"/>
    <property type="project" value="TreeGrafter"/>
</dbReference>
<dbReference type="InterPro" id="IPR050362">
    <property type="entry name" value="Cation-dep_OMT"/>
</dbReference>
<keyword evidence="3" id="KW-0949">S-adenosyl-L-methionine</keyword>
<sequence>MASRNWSGSPHAKKIESRIGGAKDLLQDLASENEGFDLIFLDVDKPGYFPLYQMLTDTGLLKVGGLLVVDNTMYKGEELSSEKLSTHGEGAQALNEGLLSDDRVRQVMLPLRDGVTLVHRLRC</sequence>